<organism evidence="2 3">
    <name type="scientific">Methanobrevibacter arboriphilus JCM 13429 = DSM 1125</name>
    <dbReference type="NCBI Taxonomy" id="1300164"/>
    <lineage>
        <taxon>Archaea</taxon>
        <taxon>Methanobacteriati</taxon>
        <taxon>Methanobacteriota</taxon>
        <taxon>Methanomada group</taxon>
        <taxon>Methanobacteria</taxon>
        <taxon>Methanobacteriales</taxon>
        <taxon>Methanobacteriaceae</taxon>
        <taxon>Methanobrevibacter</taxon>
    </lineage>
</organism>
<feature type="transmembrane region" description="Helical" evidence="1">
    <location>
        <begin position="33"/>
        <end position="53"/>
    </location>
</feature>
<evidence type="ECO:0000313" key="3">
    <source>
        <dbReference type="Proteomes" id="UP000191661"/>
    </source>
</evidence>
<gene>
    <name evidence="2" type="ORF">MBBAR_1c02410</name>
</gene>
<proteinExistence type="predicted"/>
<accession>A0A1V6N5G9</accession>
<reference evidence="2 3" key="1">
    <citation type="submission" date="2014-12" db="EMBL/GenBank/DDBJ databases">
        <title>Genome sequence of Methanobrevibacter arboriphilicus DH1, DSM1125.</title>
        <authorList>
            <person name="Poehlein A."/>
            <person name="Thauer R.K."/>
            <person name="Seedorf H."/>
            <person name="Daniel R."/>
        </authorList>
    </citation>
    <scope>NUCLEOTIDE SEQUENCE [LARGE SCALE GENOMIC DNA]</scope>
    <source>
        <strain evidence="2 3">DH1</strain>
    </source>
</reference>
<dbReference type="RefSeq" id="WP_080459452.1">
    <property type="nucleotide sequence ID" value="NZ_JXMW01000001.1"/>
</dbReference>
<dbReference type="EMBL" id="JXMW01000001">
    <property type="protein sequence ID" value="OQD59833.1"/>
    <property type="molecule type" value="Genomic_DNA"/>
</dbReference>
<keyword evidence="3" id="KW-1185">Reference proteome</keyword>
<evidence type="ECO:0000313" key="2">
    <source>
        <dbReference type="EMBL" id="OQD59833.1"/>
    </source>
</evidence>
<keyword evidence="1" id="KW-0472">Membrane</keyword>
<name>A0A1V6N5G9_METAZ</name>
<evidence type="ECO:0000256" key="1">
    <source>
        <dbReference type="SAM" id="Phobius"/>
    </source>
</evidence>
<sequence length="253" mass="29860">MDEFEVIISKFKGIELEKSKIEKLRESIKNNSILIIATIIFLFAIGAVFFFASSDSNKGSYLIAVTSIYIMFITNFINNKHNNKQIEQTRKMMSIELRKDEIEDALSQFVADLEHIINSKNEEKYVTYNLCKIFSKNYLKYLPYFIYRIYYENIRELIAKNDEREMFKLEEDFEFVKLKINDNLENFQKRYENLDSETEYGVAFKGIFDHILNSSLESLENNRAKLMVFLNVLSIAIKTTPIDTILKVEFLDD</sequence>
<dbReference type="Proteomes" id="UP000191661">
    <property type="component" value="Unassembled WGS sequence"/>
</dbReference>
<keyword evidence="1" id="KW-0812">Transmembrane</keyword>
<keyword evidence="1" id="KW-1133">Transmembrane helix</keyword>
<comment type="caution">
    <text evidence="2">The sequence shown here is derived from an EMBL/GenBank/DDBJ whole genome shotgun (WGS) entry which is preliminary data.</text>
</comment>
<protein>
    <submittedName>
        <fullName evidence="2">Uncharacterized protein</fullName>
    </submittedName>
</protein>
<dbReference type="AlphaFoldDB" id="A0A1V6N5G9"/>
<feature type="transmembrane region" description="Helical" evidence="1">
    <location>
        <begin position="59"/>
        <end position="77"/>
    </location>
</feature>